<reference evidence="2" key="2">
    <citation type="journal article" date="2021" name="PeerJ">
        <title>Extensive microbial diversity within the chicken gut microbiome revealed by metagenomics and culture.</title>
        <authorList>
            <person name="Gilroy R."/>
            <person name="Ravi A."/>
            <person name="Getino M."/>
            <person name="Pursley I."/>
            <person name="Horton D.L."/>
            <person name="Alikhan N.F."/>
            <person name="Baker D."/>
            <person name="Gharbi K."/>
            <person name="Hall N."/>
            <person name="Watson M."/>
            <person name="Adriaenssens E.M."/>
            <person name="Foster-Nyarko E."/>
            <person name="Jarju S."/>
            <person name="Secka A."/>
            <person name="Antonio M."/>
            <person name="Oren A."/>
            <person name="Chaudhuri R.R."/>
            <person name="La Ragione R."/>
            <person name="Hildebrand F."/>
            <person name="Pallen M.J."/>
        </authorList>
    </citation>
    <scope>NUCLEOTIDE SEQUENCE</scope>
    <source>
        <strain evidence="2">8207</strain>
    </source>
</reference>
<comment type="caution">
    <text evidence="2">The sequence shown here is derived from an EMBL/GenBank/DDBJ whole genome shotgun (WGS) entry which is preliminary data.</text>
</comment>
<protein>
    <submittedName>
        <fullName evidence="2">Uncharacterized protein</fullName>
    </submittedName>
</protein>
<evidence type="ECO:0000256" key="1">
    <source>
        <dbReference type="SAM" id="SignalP"/>
    </source>
</evidence>
<dbReference type="Proteomes" id="UP000823630">
    <property type="component" value="Unassembled WGS sequence"/>
</dbReference>
<evidence type="ECO:0000313" key="2">
    <source>
        <dbReference type="EMBL" id="MBO8425396.1"/>
    </source>
</evidence>
<feature type="signal peptide" evidence="1">
    <location>
        <begin position="1"/>
        <end position="20"/>
    </location>
</feature>
<feature type="chain" id="PRO_5038942700" evidence="1">
    <location>
        <begin position="21"/>
        <end position="156"/>
    </location>
</feature>
<dbReference type="EMBL" id="JADINC010000044">
    <property type="protein sequence ID" value="MBO8425396.1"/>
    <property type="molecule type" value="Genomic_DNA"/>
</dbReference>
<proteinExistence type="predicted"/>
<name>A0A9D9DDT4_9PROT</name>
<sequence length="156" mass="16458">MRKIAFICIVAGGLVSGWNAALGASNYSVGVPLNPSKCVITPDSDMYSIDWKGPCTSSVNGVSVDVLVVGIGMCAVETGEIGDVADVINTSDSGGNKTCWCRMISPWLSKWVVAYSTTYAQDNCYENCAQSCASAMNSNSTFRRAITDALFNAVSL</sequence>
<dbReference type="AlphaFoldDB" id="A0A9D9DDT4"/>
<gene>
    <name evidence="2" type="ORF">IAC69_02865</name>
</gene>
<keyword evidence="1" id="KW-0732">Signal</keyword>
<organism evidence="2 3">
    <name type="scientific">Candidatus Enterousia avistercoris</name>
    <dbReference type="NCBI Taxonomy" id="2840788"/>
    <lineage>
        <taxon>Bacteria</taxon>
        <taxon>Pseudomonadati</taxon>
        <taxon>Pseudomonadota</taxon>
        <taxon>Alphaproteobacteria</taxon>
        <taxon>Candidatus Enterousia</taxon>
    </lineage>
</organism>
<reference evidence="2" key="1">
    <citation type="submission" date="2020-10" db="EMBL/GenBank/DDBJ databases">
        <authorList>
            <person name="Gilroy R."/>
        </authorList>
    </citation>
    <scope>NUCLEOTIDE SEQUENCE</scope>
    <source>
        <strain evidence="2">8207</strain>
    </source>
</reference>
<evidence type="ECO:0000313" key="3">
    <source>
        <dbReference type="Proteomes" id="UP000823630"/>
    </source>
</evidence>
<accession>A0A9D9DDT4</accession>